<evidence type="ECO:0000313" key="3">
    <source>
        <dbReference type="EMBL" id="KAK0410458.1"/>
    </source>
</evidence>
<feature type="region of interest" description="Disordered" evidence="2">
    <location>
        <begin position="241"/>
        <end position="267"/>
    </location>
</feature>
<protein>
    <submittedName>
        <fullName evidence="3">Uncharacterized protein</fullName>
    </submittedName>
</protein>
<accession>A0AA39HT56</accession>
<feature type="compositionally biased region" description="Basic and acidic residues" evidence="2">
    <location>
        <begin position="250"/>
        <end position="263"/>
    </location>
</feature>
<keyword evidence="1" id="KW-0175">Coiled coil</keyword>
<keyword evidence="4" id="KW-1185">Reference proteome</keyword>
<name>A0AA39HT56_9BILA</name>
<feature type="compositionally biased region" description="Basic and acidic residues" evidence="2">
    <location>
        <begin position="102"/>
        <end position="117"/>
    </location>
</feature>
<sequence>MTLNFFVFPVRSPVVSDVPSTEMSKKSVFELLGLRPSRTGAASLKMTREDDGAPRENGKGDSRDANYRRDDVHRGRDGREHDHSRPREPWDGGDSRSSGGYRGRDRHYYGRNPDHGRTGVSYRPYRQNFAAQNYYNGFRRETPRANASSEDESPSNRLNFTQSHHTYFQHPARKTRPPLLPRPNPTPTSTATVSPPPAKKPLLAIDSKALSDVGTNTREAEVELPRKKAVRKVTLLEKLKLVSGNKKNKQQSEPEKSKAEAPAKKYQMPTAAQLQEERYKSFRPVDPPIVSVPLQPGKLNQELKPGKDLEAFLRRALSPTRGETASQSSTVVEHQSPISANEFIRMIKKENEVAPPPPTTTEVEKEHLKHLWKLCQEELDATKEIADCEKRIDVLHAQLKEAEEARSAAVQRADLLKSAKESLLSASKRLC</sequence>
<evidence type="ECO:0000313" key="4">
    <source>
        <dbReference type="Proteomes" id="UP001175271"/>
    </source>
</evidence>
<dbReference type="EMBL" id="JAUCMV010000003">
    <property type="protein sequence ID" value="KAK0410458.1"/>
    <property type="molecule type" value="Genomic_DNA"/>
</dbReference>
<dbReference type="AlphaFoldDB" id="A0AA39HT56"/>
<evidence type="ECO:0000256" key="2">
    <source>
        <dbReference type="SAM" id="MobiDB-lite"/>
    </source>
</evidence>
<comment type="caution">
    <text evidence="3">The sequence shown here is derived from an EMBL/GenBank/DDBJ whole genome shotgun (WGS) entry which is preliminary data.</text>
</comment>
<feature type="region of interest" description="Disordered" evidence="2">
    <location>
        <begin position="34"/>
        <end position="125"/>
    </location>
</feature>
<gene>
    <name evidence="3" type="ORF">QR680_005141</name>
</gene>
<reference evidence="3" key="1">
    <citation type="submission" date="2023-06" db="EMBL/GenBank/DDBJ databases">
        <title>Genomic analysis of the entomopathogenic nematode Steinernema hermaphroditum.</title>
        <authorList>
            <person name="Schwarz E.M."/>
            <person name="Heppert J.K."/>
            <person name="Baniya A."/>
            <person name="Schwartz H.T."/>
            <person name="Tan C.-H."/>
            <person name="Antoshechkin I."/>
            <person name="Sternberg P.W."/>
            <person name="Goodrich-Blair H."/>
            <person name="Dillman A.R."/>
        </authorList>
    </citation>
    <scope>NUCLEOTIDE SEQUENCE</scope>
    <source>
        <strain evidence="3">PS9179</strain>
        <tissue evidence="3">Whole animal</tissue>
    </source>
</reference>
<feature type="region of interest" description="Disordered" evidence="2">
    <location>
        <begin position="168"/>
        <end position="199"/>
    </location>
</feature>
<feature type="compositionally biased region" description="Basic and acidic residues" evidence="2">
    <location>
        <begin position="46"/>
        <end position="94"/>
    </location>
</feature>
<proteinExistence type="predicted"/>
<organism evidence="3 4">
    <name type="scientific">Steinernema hermaphroditum</name>
    <dbReference type="NCBI Taxonomy" id="289476"/>
    <lineage>
        <taxon>Eukaryota</taxon>
        <taxon>Metazoa</taxon>
        <taxon>Ecdysozoa</taxon>
        <taxon>Nematoda</taxon>
        <taxon>Chromadorea</taxon>
        <taxon>Rhabditida</taxon>
        <taxon>Tylenchina</taxon>
        <taxon>Panagrolaimomorpha</taxon>
        <taxon>Strongyloidoidea</taxon>
        <taxon>Steinernematidae</taxon>
        <taxon>Steinernema</taxon>
    </lineage>
</organism>
<feature type="coiled-coil region" evidence="1">
    <location>
        <begin position="385"/>
        <end position="419"/>
    </location>
</feature>
<evidence type="ECO:0000256" key="1">
    <source>
        <dbReference type="SAM" id="Coils"/>
    </source>
</evidence>
<dbReference type="Proteomes" id="UP001175271">
    <property type="component" value="Unassembled WGS sequence"/>
</dbReference>